<dbReference type="Proteomes" id="UP001280121">
    <property type="component" value="Unassembled WGS sequence"/>
</dbReference>
<dbReference type="SUPFAM" id="SSF117892">
    <property type="entry name" value="Band 7/SPFH domain"/>
    <property type="match status" value="1"/>
</dbReference>
<protein>
    <submittedName>
        <fullName evidence="1">Uncharacterized protein</fullName>
    </submittedName>
</protein>
<accession>A0AAD9XED7</accession>
<keyword evidence="2" id="KW-1185">Reference proteome</keyword>
<evidence type="ECO:0000313" key="2">
    <source>
        <dbReference type="Proteomes" id="UP001280121"/>
    </source>
</evidence>
<dbReference type="PANTHER" id="PTHR43327">
    <property type="entry name" value="STOMATIN-LIKE PROTEIN 2, MITOCHONDRIAL"/>
    <property type="match status" value="1"/>
</dbReference>
<proteinExistence type="predicted"/>
<name>A0AAD9XED7_9ROSI</name>
<dbReference type="AlphaFoldDB" id="A0AAD9XED7"/>
<dbReference type="EMBL" id="JANJYI010000003">
    <property type="protein sequence ID" value="KAK2657976.1"/>
    <property type="molecule type" value="Genomic_DNA"/>
</dbReference>
<dbReference type="InterPro" id="IPR050710">
    <property type="entry name" value="Band7/mec-2_domain"/>
</dbReference>
<comment type="caution">
    <text evidence="1">The sequence shown here is derived from an EMBL/GenBank/DDBJ whole genome shotgun (WGS) entry which is preliminary data.</text>
</comment>
<dbReference type="InterPro" id="IPR036013">
    <property type="entry name" value="Band_7/SPFH_dom_sf"/>
</dbReference>
<organism evidence="1 2">
    <name type="scientific">Dipteronia dyeriana</name>
    <dbReference type="NCBI Taxonomy" id="168575"/>
    <lineage>
        <taxon>Eukaryota</taxon>
        <taxon>Viridiplantae</taxon>
        <taxon>Streptophyta</taxon>
        <taxon>Embryophyta</taxon>
        <taxon>Tracheophyta</taxon>
        <taxon>Spermatophyta</taxon>
        <taxon>Magnoliopsida</taxon>
        <taxon>eudicotyledons</taxon>
        <taxon>Gunneridae</taxon>
        <taxon>Pentapetalae</taxon>
        <taxon>rosids</taxon>
        <taxon>malvids</taxon>
        <taxon>Sapindales</taxon>
        <taxon>Sapindaceae</taxon>
        <taxon>Hippocastanoideae</taxon>
        <taxon>Acereae</taxon>
        <taxon>Dipteronia</taxon>
    </lineage>
</organism>
<dbReference type="Gene3D" id="3.30.479.30">
    <property type="entry name" value="Band 7 domain"/>
    <property type="match status" value="1"/>
</dbReference>
<reference evidence="1" key="1">
    <citation type="journal article" date="2023" name="Plant J.">
        <title>Genome sequences and population genomics provide insights into the demographic history, inbreeding, and mutation load of two 'living fossil' tree species of Dipteronia.</title>
        <authorList>
            <person name="Feng Y."/>
            <person name="Comes H.P."/>
            <person name="Chen J."/>
            <person name="Zhu S."/>
            <person name="Lu R."/>
            <person name="Zhang X."/>
            <person name="Li P."/>
            <person name="Qiu J."/>
            <person name="Olsen K.M."/>
            <person name="Qiu Y."/>
        </authorList>
    </citation>
    <scope>NUCLEOTIDE SEQUENCE</scope>
    <source>
        <strain evidence="1">KIB01</strain>
    </source>
</reference>
<gene>
    <name evidence="1" type="ORF">Ddye_011028</name>
</gene>
<dbReference type="PANTHER" id="PTHR43327:SF36">
    <property type="entry name" value="HYPERSENSITIVE-INDUCED RESPONSE PROTEIN 1"/>
    <property type="match status" value="1"/>
</dbReference>
<evidence type="ECO:0000313" key="1">
    <source>
        <dbReference type="EMBL" id="KAK2657976.1"/>
    </source>
</evidence>
<sequence length="116" mass="13250">MLVPRSAQLVTSGHYRVSIRDRFGKFYQVLEPGCHFLPWLLGKQIAGNLSLRISSTLWHRSSTVPWPKRPAYVFDVIRAFVPKLNLDDVFEQKNDIAKAVEEELEKAMSAYGFGIV</sequence>